<feature type="compositionally biased region" description="Polar residues" evidence="1">
    <location>
        <begin position="40"/>
        <end position="56"/>
    </location>
</feature>
<feature type="compositionally biased region" description="Basic and acidic residues" evidence="1">
    <location>
        <begin position="250"/>
        <end position="259"/>
    </location>
</feature>
<feature type="region of interest" description="Disordered" evidence="1">
    <location>
        <begin position="231"/>
        <end position="259"/>
    </location>
</feature>
<evidence type="ECO:0000256" key="1">
    <source>
        <dbReference type="SAM" id="MobiDB-lite"/>
    </source>
</evidence>
<organism evidence="2">
    <name type="scientific">Chlamydomonas leiostraca</name>
    <dbReference type="NCBI Taxonomy" id="1034604"/>
    <lineage>
        <taxon>Eukaryota</taxon>
        <taxon>Viridiplantae</taxon>
        <taxon>Chlorophyta</taxon>
        <taxon>core chlorophytes</taxon>
        <taxon>Chlorophyceae</taxon>
        <taxon>CS clade</taxon>
        <taxon>Chlamydomonadales</taxon>
        <taxon>Chlamydomonadaceae</taxon>
        <taxon>Chlamydomonas</taxon>
    </lineage>
</organism>
<feature type="region of interest" description="Disordered" evidence="1">
    <location>
        <begin position="36"/>
        <end position="58"/>
    </location>
</feature>
<name>A0A7S0WTY7_9CHLO</name>
<feature type="region of interest" description="Disordered" evidence="1">
    <location>
        <begin position="1"/>
        <end position="20"/>
    </location>
</feature>
<gene>
    <name evidence="2" type="ORF">CLEI1391_LOCUS11669</name>
</gene>
<reference evidence="2" key="1">
    <citation type="submission" date="2021-01" db="EMBL/GenBank/DDBJ databases">
        <authorList>
            <person name="Corre E."/>
            <person name="Pelletier E."/>
            <person name="Niang G."/>
            <person name="Scheremetjew M."/>
            <person name="Finn R."/>
            <person name="Kale V."/>
            <person name="Holt S."/>
            <person name="Cochrane G."/>
            <person name="Meng A."/>
            <person name="Brown T."/>
            <person name="Cohen L."/>
        </authorList>
    </citation>
    <scope>NUCLEOTIDE SEQUENCE</scope>
    <source>
        <strain evidence="2">SAG 11-49</strain>
    </source>
</reference>
<dbReference type="EMBL" id="HBFB01020817">
    <property type="protein sequence ID" value="CAD8684250.1"/>
    <property type="molecule type" value="Transcribed_RNA"/>
</dbReference>
<feature type="compositionally biased region" description="Gly residues" evidence="1">
    <location>
        <begin position="234"/>
        <end position="245"/>
    </location>
</feature>
<protein>
    <submittedName>
        <fullName evidence="2">Uncharacterized protein</fullName>
    </submittedName>
</protein>
<sequence>MQLASGSNSLHRGTLQHRSLARTTCCPCSTPVLAPRQVTERASTSIRASPTEPLSNQKPIVPVQVPIPKRPKLSEPEPVPIIHSSAYLQRSLGVDGSISSIDDDGRGREGSPEVLISSRTVMIKRRPAPASPEPTEPTLSVGAIEWALHKVDKSLDEMEANPNGIQRAIYQISRGPVGTATVSAVEAATKVTLKATGEVAKAAAPVAKRMLAEGMRAMGGLVTKVVVDNMVKSAGGGEPGSGGSGTTKLRSTEERRKGK</sequence>
<evidence type="ECO:0000313" key="2">
    <source>
        <dbReference type="EMBL" id="CAD8684250.1"/>
    </source>
</evidence>
<dbReference type="AlphaFoldDB" id="A0A7S0WTY7"/>
<feature type="compositionally biased region" description="Polar residues" evidence="1">
    <location>
        <begin position="1"/>
        <end position="11"/>
    </location>
</feature>
<proteinExistence type="predicted"/>
<accession>A0A7S0WTY7</accession>